<feature type="compositionally biased region" description="Polar residues" evidence="1">
    <location>
        <begin position="22"/>
        <end position="35"/>
    </location>
</feature>
<sequence>MPANPSVPVSSPASAVNASSNIRASTSRIPASSKSAIPARTDSVQGHCAPCLAPPSSLRTAASLSSRANRTECNHEASRYAPAASKKPTATPTAKVMEGTTVFEKLKVSTSGIFRVTGAKKYMEYIEGELKRVRWFTKASNQPLLMGTLVEILKVLETRPKVSHGDDTFLPPKTAREFAPEVANIIKRFLRDVPGGFISNELLEKLKAIQQHEPFTLDIVSAVLINHLDQEKLVVWIYICDFLGQVARSANTTRMSESTLAQLFAPNLGSNARTGGPGTIKGEYQCIENFIVYCITHVRQLSQTLYDRITPSANNSNSNHNAIETLFSSYTYPQKLVKDGGVSSSYTNLGKCLVEVLMNQDGTVIITDADDVGAAQVRLEADMTTNTIFNYGDISGSDVEDEITPPPSSESPASSLDKYAFCSDPDASEPVPTSVLEMLSSRYRHSVASIRSRCESLRAWSMGAPARRGRPTFGCDILSA</sequence>
<feature type="compositionally biased region" description="Basic and acidic residues" evidence="1">
    <location>
        <begin position="69"/>
        <end position="78"/>
    </location>
</feature>
<dbReference type="EMBL" id="QEAN01000185">
    <property type="protein sequence ID" value="TPX43919.1"/>
    <property type="molecule type" value="Genomic_DNA"/>
</dbReference>
<feature type="region of interest" description="Disordered" evidence="1">
    <location>
        <begin position="1"/>
        <end position="40"/>
    </location>
</feature>
<dbReference type="SUPFAM" id="SSF48350">
    <property type="entry name" value="GTPase activation domain, GAP"/>
    <property type="match status" value="1"/>
</dbReference>
<evidence type="ECO:0000259" key="2">
    <source>
        <dbReference type="PROSITE" id="PS50238"/>
    </source>
</evidence>
<dbReference type="VEuPathDB" id="FungiDB:SeMB42_g04515"/>
<feature type="domain" description="Rho-GAP" evidence="2">
    <location>
        <begin position="62"/>
        <end position="302"/>
    </location>
</feature>
<protein>
    <recommendedName>
        <fullName evidence="2">Rho-GAP domain-containing protein</fullName>
    </recommendedName>
</protein>
<reference evidence="3 4" key="1">
    <citation type="journal article" date="2019" name="Sci. Rep.">
        <title>Comparative genomics of chytrid fungi reveal insights into the obligate biotrophic and pathogenic lifestyle of Synchytrium endobioticum.</title>
        <authorList>
            <person name="van de Vossenberg B.T.L.H."/>
            <person name="Warris S."/>
            <person name="Nguyen H.D.T."/>
            <person name="van Gent-Pelzer M.P.E."/>
            <person name="Joly D.L."/>
            <person name="van de Geest H.C."/>
            <person name="Bonants P.J.M."/>
            <person name="Smith D.S."/>
            <person name="Levesque C.A."/>
            <person name="van der Lee T.A.J."/>
        </authorList>
    </citation>
    <scope>NUCLEOTIDE SEQUENCE [LARGE SCALE GENOMIC DNA]</scope>
    <source>
        <strain evidence="3 4">MB42</strain>
    </source>
</reference>
<dbReference type="PANTHER" id="PTHR45808:SF2">
    <property type="entry name" value="RHO GTPASE-ACTIVATING PROTEIN 68F"/>
    <property type="match status" value="1"/>
</dbReference>
<feature type="region of interest" description="Disordered" evidence="1">
    <location>
        <begin position="395"/>
        <end position="416"/>
    </location>
</feature>
<evidence type="ECO:0000313" key="4">
    <source>
        <dbReference type="Proteomes" id="UP000317494"/>
    </source>
</evidence>
<comment type="caution">
    <text evidence="3">The sequence shown here is derived from an EMBL/GenBank/DDBJ whole genome shotgun (WGS) entry which is preliminary data.</text>
</comment>
<dbReference type="InterPro" id="IPR000198">
    <property type="entry name" value="RhoGAP_dom"/>
</dbReference>
<accession>A0A507CXI5</accession>
<feature type="compositionally biased region" description="Low complexity" evidence="1">
    <location>
        <begin position="81"/>
        <end position="92"/>
    </location>
</feature>
<dbReference type="PROSITE" id="PS50238">
    <property type="entry name" value="RHOGAP"/>
    <property type="match status" value="1"/>
</dbReference>
<evidence type="ECO:0000313" key="3">
    <source>
        <dbReference type="EMBL" id="TPX43919.1"/>
    </source>
</evidence>
<gene>
    <name evidence="3" type="ORF">SeMB42_g04515</name>
</gene>
<dbReference type="PANTHER" id="PTHR45808">
    <property type="entry name" value="RHO GTPASE-ACTIVATING PROTEIN 68F"/>
    <property type="match status" value="1"/>
</dbReference>
<dbReference type="AlphaFoldDB" id="A0A507CXI5"/>
<dbReference type="Proteomes" id="UP000317494">
    <property type="component" value="Unassembled WGS sequence"/>
</dbReference>
<feature type="compositionally biased region" description="Low complexity" evidence="1">
    <location>
        <begin position="1"/>
        <end position="21"/>
    </location>
</feature>
<organism evidence="3 4">
    <name type="scientific">Synchytrium endobioticum</name>
    <dbReference type="NCBI Taxonomy" id="286115"/>
    <lineage>
        <taxon>Eukaryota</taxon>
        <taxon>Fungi</taxon>
        <taxon>Fungi incertae sedis</taxon>
        <taxon>Chytridiomycota</taxon>
        <taxon>Chytridiomycota incertae sedis</taxon>
        <taxon>Chytridiomycetes</taxon>
        <taxon>Synchytriales</taxon>
        <taxon>Synchytriaceae</taxon>
        <taxon>Synchytrium</taxon>
    </lineage>
</organism>
<dbReference type="Pfam" id="PF00620">
    <property type="entry name" value="RhoGAP"/>
    <property type="match status" value="1"/>
</dbReference>
<name>A0A507CXI5_9FUNG</name>
<dbReference type="GO" id="GO:0005737">
    <property type="term" value="C:cytoplasm"/>
    <property type="evidence" value="ECO:0007669"/>
    <property type="project" value="TreeGrafter"/>
</dbReference>
<proteinExistence type="predicted"/>
<dbReference type="Gene3D" id="1.10.555.10">
    <property type="entry name" value="Rho GTPase activation protein"/>
    <property type="match status" value="1"/>
</dbReference>
<dbReference type="GO" id="GO:0005096">
    <property type="term" value="F:GTPase activator activity"/>
    <property type="evidence" value="ECO:0007669"/>
    <property type="project" value="TreeGrafter"/>
</dbReference>
<dbReference type="GO" id="GO:0007264">
    <property type="term" value="P:small GTPase-mediated signal transduction"/>
    <property type="evidence" value="ECO:0007669"/>
    <property type="project" value="TreeGrafter"/>
</dbReference>
<keyword evidence="4" id="KW-1185">Reference proteome</keyword>
<evidence type="ECO:0000256" key="1">
    <source>
        <dbReference type="SAM" id="MobiDB-lite"/>
    </source>
</evidence>
<feature type="region of interest" description="Disordered" evidence="1">
    <location>
        <begin position="62"/>
        <end position="92"/>
    </location>
</feature>
<dbReference type="InterPro" id="IPR008936">
    <property type="entry name" value="Rho_GTPase_activation_prot"/>
</dbReference>